<name>A0AAV4LRG5_BABCB</name>
<reference evidence="1 2" key="1">
    <citation type="submission" date="2021-06" db="EMBL/GenBank/DDBJ databases">
        <title>Genome sequence of Babesia caballi.</title>
        <authorList>
            <person name="Yamagishi J."/>
            <person name="Kidaka T."/>
            <person name="Ochi A."/>
        </authorList>
    </citation>
    <scope>NUCLEOTIDE SEQUENCE [LARGE SCALE GENOMIC DNA]</scope>
    <source>
        <strain evidence="1">USDA-D6B2</strain>
    </source>
</reference>
<organism evidence="1 2">
    <name type="scientific">Babesia caballi</name>
    <dbReference type="NCBI Taxonomy" id="5871"/>
    <lineage>
        <taxon>Eukaryota</taxon>
        <taxon>Sar</taxon>
        <taxon>Alveolata</taxon>
        <taxon>Apicomplexa</taxon>
        <taxon>Aconoidasida</taxon>
        <taxon>Piroplasmida</taxon>
        <taxon>Babesiidae</taxon>
        <taxon>Babesia</taxon>
    </lineage>
</organism>
<dbReference type="EMBL" id="BPLF01000002">
    <property type="protein sequence ID" value="GIX62387.1"/>
    <property type="molecule type" value="Genomic_DNA"/>
</dbReference>
<protein>
    <submittedName>
        <fullName evidence="1">Variant erythrocyte surface antigen-1 family protein</fullName>
    </submittedName>
</protein>
<proteinExistence type="predicted"/>
<gene>
    <name evidence="1" type="ORF">BcabD6B2_18220</name>
</gene>
<sequence length="167" mass="18242">MGESQKSQLTDWPEDLKDVIDWFLRVGEMDQGGSGQSKSEALKNAIDKLPGFKEATQGPGTFYIDGLFGSVSGALQHFIGYNSGTRELEGKGIGSVSGYTSSYSDQATWNVGWTAGSPEANKAASIFLGSMPILYYFVTYLYWRCKQGSDYGGWRGVTINLQFQQGT</sequence>
<dbReference type="GeneID" id="94193868"/>
<evidence type="ECO:0000313" key="1">
    <source>
        <dbReference type="EMBL" id="GIX62387.1"/>
    </source>
</evidence>
<dbReference type="AlphaFoldDB" id="A0AAV4LRG5"/>
<evidence type="ECO:0000313" key="2">
    <source>
        <dbReference type="Proteomes" id="UP001497744"/>
    </source>
</evidence>
<keyword evidence="2" id="KW-1185">Reference proteome</keyword>
<dbReference type="Proteomes" id="UP001497744">
    <property type="component" value="Unassembled WGS sequence"/>
</dbReference>
<dbReference type="RefSeq" id="XP_067714456.1">
    <property type="nucleotide sequence ID" value="XM_067858355.1"/>
</dbReference>
<accession>A0AAV4LRG5</accession>
<comment type="caution">
    <text evidence="1">The sequence shown here is derived from an EMBL/GenBank/DDBJ whole genome shotgun (WGS) entry which is preliminary data.</text>
</comment>